<dbReference type="GO" id="GO:0030687">
    <property type="term" value="C:preribosome, large subunit precursor"/>
    <property type="evidence" value="ECO:0007669"/>
    <property type="project" value="EnsemblFungi"/>
</dbReference>
<keyword evidence="7" id="KW-0539">Nucleus</keyword>
<evidence type="ECO:0000256" key="2">
    <source>
        <dbReference type="ARBA" id="ARBA00004604"/>
    </source>
</evidence>
<dbReference type="eggNOG" id="KOG4771">
    <property type="taxonomic scope" value="Eukaryota"/>
</dbReference>
<dbReference type="FunCoup" id="H2B1H3">
    <property type="interactions" value="354"/>
</dbReference>
<evidence type="ECO:0000256" key="7">
    <source>
        <dbReference type="ARBA" id="ARBA00023242"/>
    </source>
</evidence>
<feature type="region of interest" description="Disordered" evidence="8">
    <location>
        <begin position="1"/>
        <end position="20"/>
    </location>
</feature>
<dbReference type="GO" id="GO:0042273">
    <property type="term" value="P:ribosomal large subunit biogenesis"/>
    <property type="evidence" value="ECO:0007669"/>
    <property type="project" value="EnsemblFungi"/>
</dbReference>
<keyword evidence="6" id="KW-0698">rRNA processing</keyword>
<evidence type="ECO:0000256" key="4">
    <source>
        <dbReference type="ARBA" id="ARBA00015522"/>
    </source>
</evidence>
<evidence type="ECO:0000256" key="8">
    <source>
        <dbReference type="SAM" id="MobiDB-lite"/>
    </source>
</evidence>
<evidence type="ECO:0000256" key="3">
    <source>
        <dbReference type="ARBA" id="ARBA00008479"/>
    </source>
</evidence>
<dbReference type="STRING" id="1071382.H2B1H3"/>
<evidence type="ECO:0000256" key="5">
    <source>
        <dbReference type="ARBA" id="ARBA00022517"/>
    </source>
</evidence>
<feature type="compositionally biased region" description="Acidic residues" evidence="8">
    <location>
        <begin position="78"/>
        <end position="87"/>
    </location>
</feature>
<dbReference type="KEGG" id="kaf:KAFR_0K01180"/>
<dbReference type="GO" id="GO:0006364">
    <property type="term" value="P:rRNA processing"/>
    <property type="evidence" value="ECO:0007669"/>
    <property type="project" value="UniProtKB-KW"/>
</dbReference>
<evidence type="ECO:0000313" key="9">
    <source>
        <dbReference type="EMBL" id="CCF60473.1"/>
    </source>
</evidence>
<dbReference type="GeneID" id="13886662"/>
<dbReference type="HOGENOM" id="CLU_078857_0_0_1"/>
<dbReference type="GO" id="GO:0005730">
    <property type="term" value="C:nucleolus"/>
    <property type="evidence" value="ECO:0007669"/>
    <property type="project" value="UniProtKB-SubCell"/>
</dbReference>
<dbReference type="RefSeq" id="XP_003959608.1">
    <property type="nucleotide sequence ID" value="XM_003959559.1"/>
</dbReference>
<feature type="region of interest" description="Disordered" evidence="8">
    <location>
        <begin position="73"/>
        <end position="113"/>
    </location>
</feature>
<proteinExistence type="inferred from homology"/>
<dbReference type="InterPro" id="IPR019002">
    <property type="entry name" value="Ribosome_biogenesis_Nop16"/>
</dbReference>
<protein>
    <recommendedName>
        <fullName evidence="4">Nucleolar protein 16</fullName>
    </recommendedName>
</protein>
<dbReference type="PANTHER" id="PTHR13243">
    <property type="entry name" value="HSPC111 PROTEIN-RELATED"/>
    <property type="match status" value="1"/>
</dbReference>
<dbReference type="AlphaFoldDB" id="H2B1H3"/>
<sequence>MARSSVGKVSRRTKDKQRKINIKSNPIIAANWDSSLTLAQNYKKLGLRAKLQTPTGGQEADYSKIVKKIQLNYSNQSNDEDEGDSEYEANQQNEESKEEDLDPNNIPEGEARIQRDVEGNVVKIVYGKKKLDAESIAQETESSTEVVRELERYASRPVVKKERIQSEREEEWLQALYKKHGDNYKKMFFDKKLNIYQQSEGDLRKRIIKWKKAHNIE</sequence>
<accession>H2B1H3</accession>
<comment type="subcellular location">
    <subcellularLocation>
        <location evidence="2">Nucleus</location>
        <location evidence="2">Nucleolus</location>
    </subcellularLocation>
</comment>
<comment type="function">
    <text evidence="1">Involved in the biogenesis of the 60S ribosomal subunit.</text>
</comment>
<comment type="similarity">
    <text evidence="3">Belongs to the NOP16 family.</text>
</comment>
<evidence type="ECO:0000256" key="6">
    <source>
        <dbReference type="ARBA" id="ARBA00022552"/>
    </source>
</evidence>
<keyword evidence="10" id="KW-1185">Reference proteome</keyword>
<dbReference type="Proteomes" id="UP000005220">
    <property type="component" value="Chromosome 11"/>
</dbReference>
<dbReference type="Pfam" id="PF09420">
    <property type="entry name" value="Nop16"/>
    <property type="match status" value="1"/>
</dbReference>
<organism evidence="9 10">
    <name type="scientific">Kazachstania africana (strain ATCC 22294 / BCRC 22015 / CBS 2517 / CECT 1963 / NBRC 1671 / NRRL Y-8276)</name>
    <name type="common">Yeast</name>
    <name type="synonym">Kluyveromyces africanus</name>
    <dbReference type="NCBI Taxonomy" id="1071382"/>
    <lineage>
        <taxon>Eukaryota</taxon>
        <taxon>Fungi</taxon>
        <taxon>Dikarya</taxon>
        <taxon>Ascomycota</taxon>
        <taxon>Saccharomycotina</taxon>
        <taxon>Saccharomycetes</taxon>
        <taxon>Saccharomycetales</taxon>
        <taxon>Saccharomycetaceae</taxon>
        <taxon>Kazachstania</taxon>
    </lineage>
</organism>
<dbReference type="EMBL" id="HE650831">
    <property type="protein sequence ID" value="CCF60473.1"/>
    <property type="molecule type" value="Genomic_DNA"/>
</dbReference>
<dbReference type="OrthoDB" id="285729at2759"/>
<gene>
    <name evidence="9" type="primary">KAFR0K01180</name>
    <name evidence="9" type="ORF">KAFR_0K01180</name>
</gene>
<evidence type="ECO:0000313" key="10">
    <source>
        <dbReference type="Proteomes" id="UP000005220"/>
    </source>
</evidence>
<keyword evidence="5" id="KW-0690">Ribosome biogenesis</keyword>
<reference evidence="9 10" key="1">
    <citation type="journal article" date="2011" name="Proc. Natl. Acad. Sci. U.S.A.">
        <title>Evolutionary erosion of yeast sex chromosomes by mating-type switching accidents.</title>
        <authorList>
            <person name="Gordon J.L."/>
            <person name="Armisen D."/>
            <person name="Proux-Wera E."/>
            <person name="Oheigeartaigh S.S."/>
            <person name="Byrne K.P."/>
            <person name="Wolfe K.H."/>
        </authorList>
    </citation>
    <scope>NUCLEOTIDE SEQUENCE [LARGE SCALE GENOMIC DNA]</scope>
    <source>
        <strain evidence="10">ATCC 22294 / BCRC 22015 / CBS 2517 / CECT 1963 / NBRC 1671 / NRRL Y-8276</strain>
    </source>
</reference>
<dbReference type="PANTHER" id="PTHR13243:SF1">
    <property type="entry name" value="NUCLEOLAR PROTEIN 16"/>
    <property type="match status" value="1"/>
</dbReference>
<feature type="compositionally biased region" description="Basic residues" evidence="8">
    <location>
        <begin position="9"/>
        <end position="20"/>
    </location>
</feature>
<dbReference type="InParanoid" id="H2B1H3"/>
<evidence type="ECO:0000256" key="1">
    <source>
        <dbReference type="ARBA" id="ARBA00002889"/>
    </source>
</evidence>
<name>H2B1H3_KAZAF</name>